<dbReference type="AlphaFoldDB" id="A0A0M3AGX3"/>
<feature type="domain" description="Tn3 transposase DDE" evidence="5">
    <location>
        <begin position="576"/>
        <end position="962"/>
    </location>
</feature>
<comment type="caution">
    <text evidence="7">The sequence shown here is derived from an EMBL/GenBank/DDBJ whole genome shotgun (WGS) entry which is preliminary data.</text>
</comment>
<dbReference type="GO" id="GO:0004803">
    <property type="term" value="F:transposase activity"/>
    <property type="evidence" value="ECO:0007669"/>
    <property type="project" value="InterPro"/>
</dbReference>
<dbReference type="InterPro" id="IPR047653">
    <property type="entry name" value="Tn3-like_transpos"/>
</dbReference>
<name>A0A0M3AGX3_9SPHN</name>
<comment type="similarity">
    <text evidence="1">Belongs to the transposase 7 family.</text>
</comment>
<evidence type="ECO:0000256" key="3">
    <source>
        <dbReference type="ARBA" id="ARBA00023125"/>
    </source>
</evidence>
<dbReference type="NCBIfam" id="NF033527">
    <property type="entry name" value="transpos_Tn3"/>
    <property type="match status" value="1"/>
</dbReference>
<evidence type="ECO:0000256" key="2">
    <source>
        <dbReference type="ARBA" id="ARBA00022578"/>
    </source>
</evidence>
<dbReference type="STRING" id="56193.YP76_26020"/>
<evidence type="ECO:0000313" key="8">
    <source>
        <dbReference type="Proteomes" id="UP000033874"/>
    </source>
</evidence>
<organism evidence="7 8">
    <name type="scientific">Sphingobium chungbukense</name>
    <dbReference type="NCBI Taxonomy" id="56193"/>
    <lineage>
        <taxon>Bacteria</taxon>
        <taxon>Pseudomonadati</taxon>
        <taxon>Pseudomonadota</taxon>
        <taxon>Alphaproteobacteria</taxon>
        <taxon>Sphingomonadales</taxon>
        <taxon>Sphingomonadaceae</taxon>
        <taxon>Sphingobium</taxon>
    </lineage>
</organism>
<evidence type="ECO:0000256" key="1">
    <source>
        <dbReference type="ARBA" id="ARBA00009402"/>
    </source>
</evidence>
<dbReference type="InterPro" id="IPR025296">
    <property type="entry name" value="DUF4158"/>
</dbReference>
<dbReference type="PATRIC" id="fig|56193.3.peg.5497"/>
<keyword evidence="2" id="KW-0815">Transposition</keyword>
<dbReference type="InterPro" id="IPR002513">
    <property type="entry name" value="Tn3_Tnp_DDE_dom"/>
</dbReference>
<dbReference type="EMBL" id="LBIC01000023">
    <property type="protein sequence ID" value="KKW89327.1"/>
    <property type="molecule type" value="Genomic_DNA"/>
</dbReference>
<evidence type="ECO:0000256" key="4">
    <source>
        <dbReference type="ARBA" id="ARBA00023172"/>
    </source>
</evidence>
<evidence type="ECO:0000259" key="6">
    <source>
        <dbReference type="Pfam" id="PF13700"/>
    </source>
</evidence>
<dbReference type="GO" id="GO:0006313">
    <property type="term" value="P:DNA transposition"/>
    <property type="evidence" value="ECO:0007669"/>
    <property type="project" value="InterPro"/>
</dbReference>
<sequence length="986" mass="108467">MARRDLLTDAERRALFGVPETREDLARHYMLSPRDLVSVVAKRGDTNRLGFAVQFALLRHPGFGFTLEEGAPEHLVAFMGEQIGVFASAFDRYAARPATASVHARDAEAALGLRQPTNADLPLLIEAGAKAAWSTDRGVPIVIGITEALRASCITLPSPSVIERAGIAGRARARLRAYDALLVGVSADSLAKLDAVLVVDPQTGLTPLAWLREITTAPTPDNVRGLLDRLARVRDIGLPVAIGDAIHPDRLRQLVREGRASSAQLISRYTPSRRRATLAAMILDQEAKLIDAALDMADRIIGGSFTRGNNKQKKSYAATTRDVGRIMRLFDRTVAALEEAQESGIDGFVAVDAAVGWDKLLRARGEARTIASLAGENPLLRAADQWSRLRKFTPLLLEAIDFKAGRGSASTIAAVNTLREMNRSGRRDVPPAAPMPFRKDWRTLVKEGGDKPDRRLWETGLMAHLRNKWRSGDVWVERSSNYRKFDSYMLSTAEAAPIATDLKLPATANEWIADRGRELDRRLKRFSHRLARGQVEGVTFKDGKLSITPVRADESAAAKALAARIDSLMPRVRITELLHEVARATGFTQTFLNLRTREQHDNENALLAAILADGSNLGLARMAQASQGVTPDQLVWTRSAYIAPDNYKAALARIIDAHHALPIAAVWGQGTTSSSDGQFFRSGKRGSGAGDFNAKYGVDPGFSFYTHVSDQRGPYHVTVISAATHEAPYVLDGLLHHSTGLGIDTHYTDTGGATDHVFALCRMLGFRFCPRLRDFPDRRMACVEAPGQYPLLKPLMGNRVKVDVIRQHWDEIVRLVASMKAGAVLPSAMLRKLAAYERQNQLDLALREIGRVERTIFMLDWLESPALRRRCQAGLNKSEQRHFLTQAICTFKQGRIADRSHEAQQFRASGLNLIIAAIVYWNSTYIADAVAHLRTIGEDVSDELLAHTSPVGWGHIAFSGDFLWDRAAAMPAKRRPLNLARTSGAT</sequence>
<feature type="domain" description="DUF4158" evidence="6">
    <location>
        <begin position="6"/>
        <end position="165"/>
    </location>
</feature>
<dbReference type="Pfam" id="PF01526">
    <property type="entry name" value="DDE_Tnp_Tn3"/>
    <property type="match status" value="1"/>
</dbReference>
<evidence type="ECO:0000313" key="7">
    <source>
        <dbReference type="EMBL" id="KKW89327.1"/>
    </source>
</evidence>
<proteinExistence type="inferred from homology"/>
<keyword evidence="4" id="KW-0233">DNA recombination</keyword>
<gene>
    <name evidence="7" type="ORF">YP76_26020</name>
</gene>
<protein>
    <submittedName>
        <fullName evidence="7">Transposase</fullName>
    </submittedName>
</protein>
<keyword evidence="8" id="KW-1185">Reference proteome</keyword>
<keyword evidence="3" id="KW-0238">DNA-binding</keyword>
<accession>A0A0M3AGX3</accession>
<dbReference type="Pfam" id="PF13700">
    <property type="entry name" value="DUF4158"/>
    <property type="match status" value="1"/>
</dbReference>
<dbReference type="Proteomes" id="UP000033874">
    <property type="component" value="Unassembled WGS sequence"/>
</dbReference>
<dbReference type="RefSeq" id="WP_046766301.1">
    <property type="nucleotide sequence ID" value="NZ_GU811235.1"/>
</dbReference>
<reference evidence="7 8" key="1">
    <citation type="submission" date="2015-04" db="EMBL/GenBank/DDBJ databases">
        <title>Genome sequence of aromatic hydrocarbons-degrading Sphingobium chungbukense DJ77.</title>
        <authorList>
            <person name="Kim Y.-C."/>
            <person name="Chae J.-C."/>
        </authorList>
    </citation>
    <scope>NUCLEOTIDE SEQUENCE [LARGE SCALE GENOMIC DNA]</scope>
    <source>
        <strain evidence="7 8">DJ77</strain>
    </source>
</reference>
<evidence type="ECO:0000259" key="5">
    <source>
        <dbReference type="Pfam" id="PF01526"/>
    </source>
</evidence>
<dbReference type="GO" id="GO:0003677">
    <property type="term" value="F:DNA binding"/>
    <property type="evidence" value="ECO:0007669"/>
    <property type="project" value="UniProtKB-KW"/>
</dbReference>